<name>R7STD6_DICSQ</name>
<accession>R7STD6</accession>
<protein>
    <recommendedName>
        <fullName evidence="4">Glycosyltransferase family 61 protein</fullName>
    </recommendedName>
</protein>
<organism evidence="2 3">
    <name type="scientific">Dichomitus squalens (strain LYAD-421)</name>
    <name type="common">Western red white-rot fungus</name>
    <dbReference type="NCBI Taxonomy" id="732165"/>
    <lineage>
        <taxon>Eukaryota</taxon>
        <taxon>Fungi</taxon>
        <taxon>Dikarya</taxon>
        <taxon>Basidiomycota</taxon>
        <taxon>Agaricomycotina</taxon>
        <taxon>Agaricomycetes</taxon>
        <taxon>Polyporales</taxon>
        <taxon>Polyporaceae</taxon>
        <taxon>Dichomitus</taxon>
    </lineage>
</organism>
<reference evidence="2 3" key="1">
    <citation type="journal article" date="2012" name="Science">
        <title>The Paleozoic origin of enzymatic lignin decomposition reconstructed from 31 fungal genomes.</title>
        <authorList>
            <person name="Floudas D."/>
            <person name="Binder M."/>
            <person name="Riley R."/>
            <person name="Barry K."/>
            <person name="Blanchette R.A."/>
            <person name="Henrissat B."/>
            <person name="Martinez A.T."/>
            <person name="Otillar R."/>
            <person name="Spatafora J.W."/>
            <person name="Yadav J.S."/>
            <person name="Aerts A."/>
            <person name="Benoit I."/>
            <person name="Boyd A."/>
            <person name="Carlson A."/>
            <person name="Copeland A."/>
            <person name="Coutinho P.M."/>
            <person name="de Vries R.P."/>
            <person name="Ferreira P."/>
            <person name="Findley K."/>
            <person name="Foster B."/>
            <person name="Gaskell J."/>
            <person name="Glotzer D."/>
            <person name="Gorecki P."/>
            <person name="Heitman J."/>
            <person name="Hesse C."/>
            <person name="Hori C."/>
            <person name="Igarashi K."/>
            <person name="Jurgens J.A."/>
            <person name="Kallen N."/>
            <person name="Kersten P."/>
            <person name="Kohler A."/>
            <person name="Kuees U."/>
            <person name="Kumar T.K.A."/>
            <person name="Kuo A."/>
            <person name="LaButti K."/>
            <person name="Larrondo L.F."/>
            <person name="Lindquist E."/>
            <person name="Ling A."/>
            <person name="Lombard V."/>
            <person name="Lucas S."/>
            <person name="Lundell T."/>
            <person name="Martin R."/>
            <person name="McLaughlin D.J."/>
            <person name="Morgenstern I."/>
            <person name="Morin E."/>
            <person name="Murat C."/>
            <person name="Nagy L.G."/>
            <person name="Nolan M."/>
            <person name="Ohm R.A."/>
            <person name="Patyshakuliyeva A."/>
            <person name="Rokas A."/>
            <person name="Ruiz-Duenas F.J."/>
            <person name="Sabat G."/>
            <person name="Salamov A."/>
            <person name="Samejima M."/>
            <person name="Schmutz J."/>
            <person name="Slot J.C."/>
            <person name="St John F."/>
            <person name="Stenlid J."/>
            <person name="Sun H."/>
            <person name="Sun S."/>
            <person name="Syed K."/>
            <person name="Tsang A."/>
            <person name="Wiebenga A."/>
            <person name="Young D."/>
            <person name="Pisabarro A."/>
            <person name="Eastwood D.C."/>
            <person name="Martin F."/>
            <person name="Cullen D."/>
            <person name="Grigoriev I.V."/>
            <person name="Hibbett D.S."/>
        </authorList>
    </citation>
    <scope>NUCLEOTIDE SEQUENCE [LARGE SCALE GENOMIC DNA]</scope>
    <source>
        <strain evidence="2 3">LYAD-421 SS1</strain>
    </source>
</reference>
<proteinExistence type="predicted"/>
<dbReference type="RefSeq" id="XP_007369040.1">
    <property type="nucleotide sequence ID" value="XM_007368978.1"/>
</dbReference>
<dbReference type="EMBL" id="JH719438">
    <property type="protein sequence ID" value="EJF58222.1"/>
    <property type="molecule type" value="Genomic_DNA"/>
</dbReference>
<dbReference type="OrthoDB" id="529273at2759"/>
<dbReference type="Proteomes" id="UP000053319">
    <property type="component" value="Unassembled WGS sequence"/>
</dbReference>
<dbReference type="AlphaFoldDB" id="R7STD6"/>
<feature type="compositionally biased region" description="Basic and acidic residues" evidence="1">
    <location>
        <begin position="64"/>
        <end position="74"/>
    </location>
</feature>
<dbReference type="GeneID" id="18841220"/>
<feature type="region of interest" description="Disordered" evidence="1">
    <location>
        <begin position="55"/>
        <end position="99"/>
    </location>
</feature>
<dbReference type="KEGG" id="dsq:DICSQDRAFT_182702"/>
<sequence length="620" mass="68916">MVGLTRPRTFRDVALIFLGAAGMHFTTSFLGPFTEQTSSIVVQTQVDSDFPSNVNAVHGNPISPHDHDPFRRPVDNAPVQPDAAPVPAPHQRQEPPEEPIKPVVDVPAVADIAYKIPETTLLSHAPGWTVFRNLYMSNGTVYIVTSRPKSFPDILYMTSTGLKADSTPENIQARLPTSQDMSFLTPEEARDLWGGDLDKMEKNRIWSVSGNTAIINEPSQFLDHYYHFVAEWLFGAWAFWQGTFNAVVKPESAAVSDVPPLHRLIFANADANGWRDRPGFNSYVLRSAFPALDVEVEDDWDDRILATSNPDHPRRAWHFDTVLFTDRSAAFKGALCGSQNQRIASEATEHMRKAGNLTKLWWEPVRRGVLRFAGIDERTLDLGVKADAVVAGRNKLKPLAGIDRQQQQQQQQQQQGSSTKVASGLSDKDIVITYISRQSSRASRHLLEEDHAALVAALEEMVKKHGWELNVVEAEKLSKEQQLAIAARTTIMLGVHGNGLTVSILYPVVVDADAEAVDADALYSQHLLMMPVTPVSSVIEIFIPGGFAHDYHWTSQALGMRHFAIWNDTARTYPNEPPVDYPEGFQGTQIPVYPPAVVQVIEDRIAGLHPFDGPPDHYDH</sequence>
<evidence type="ECO:0000313" key="2">
    <source>
        <dbReference type="EMBL" id="EJF58222.1"/>
    </source>
</evidence>
<evidence type="ECO:0000313" key="3">
    <source>
        <dbReference type="Proteomes" id="UP000053319"/>
    </source>
</evidence>
<feature type="compositionally biased region" description="Low complexity" evidence="1">
    <location>
        <begin position="405"/>
        <end position="415"/>
    </location>
</feature>
<evidence type="ECO:0000256" key="1">
    <source>
        <dbReference type="SAM" id="MobiDB-lite"/>
    </source>
</evidence>
<dbReference type="HOGENOM" id="CLU_033167_0_0_1"/>
<evidence type="ECO:0008006" key="4">
    <source>
        <dbReference type="Google" id="ProtNLM"/>
    </source>
</evidence>
<feature type="compositionally biased region" description="Low complexity" evidence="1">
    <location>
        <begin position="75"/>
        <end position="85"/>
    </location>
</feature>
<dbReference type="OMA" id="WNDTYHT"/>
<gene>
    <name evidence="2" type="ORF">DICSQDRAFT_182702</name>
</gene>
<feature type="region of interest" description="Disordered" evidence="1">
    <location>
        <begin position="401"/>
        <end position="422"/>
    </location>
</feature>